<feature type="region of interest" description="Disordered" evidence="1">
    <location>
        <begin position="164"/>
        <end position="187"/>
    </location>
</feature>
<evidence type="ECO:0000313" key="3">
    <source>
        <dbReference type="Proteomes" id="UP000821866"/>
    </source>
</evidence>
<name>A0A9J6DM88_RHIMP</name>
<reference evidence="2" key="2">
    <citation type="submission" date="2021-09" db="EMBL/GenBank/DDBJ databases">
        <authorList>
            <person name="Jia N."/>
            <person name="Wang J."/>
            <person name="Shi W."/>
            <person name="Du L."/>
            <person name="Sun Y."/>
            <person name="Zhan W."/>
            <person name="Jiang J."/>
            <person name="Wang Q."/>
            <person name="Zhang B."/>
            <person name="Ji P."/>
            <person name="Sakyi L.B."/>
            <person name="Cui X."/>
            <person name="Yuan T."/>
            <person name="Jiang B."/>
            <person name="Yang W."/>
            <person name="Lam T.T.-Y."/>
            <person name="Chang Q."/>
            <person name="Ding S."/>
            <person name="Wang X."/>
            <person name="Zhu J."/>
            <person name="Ruan X."/>
            <person name="Zhao L."/>
            <person name="Wei J."/>
            <person name="Que T."/>
            <person name="Du C."/>
            <person name="Cheng J."/>
            <person name="Dai P."/>
            <person name="Han X."/>
            <person name="Huang E."/>
            <person name="Gao Y."/>
            <person name="Liu J."/>
            <person name="Shao H."/>
            <person name="Ye R."/>
            <person name="Li L."/>
            <person name="Wei W."/>
            <person name="Wang X."/>
            <person name="Wang C."/>
            <person name="Huo Q."/>
            <person name="Li W."/>
            <person name="Guo W."/>
            <person name="Chen H."/>
            <person name="Chen S."/>
            <person name="Zhou L."/>
            <person name="Zhou L."/>
            <person name="Ni X."/>
            <person name="Tian J."/>
            <person name="Zhou Y."/>
            <person name="Sheng Y."/>
            <person name="Liu T."/>
            <person name="Pan Y."/>
            <person name="Xia L."/>
            <person name="Li J."/>
            <person name="Zhao F."/>
            <person name="Cao W."/>
        </authorList>
    </citation>
    <scope>NUCLEOTIDE SEQUENCE</scope>
    <source>
        <strain evidence="2">Rmic-2018</strain>
        <tissue evidence="2">Larvae</tissue>
    </source>
</reference>
<evidence type="ECO:0000256" key="1">
    <source>
        <dbReference type="SAM" id="MobiDB-lite"/>
    </source>
</evidence>
<organism evidence="2 3">
    <name type="scientific">Rhipicephalus microplus</name>
    <name type="common">Cattle tick</name>
    <name type="synonym">Boophilus microplus</name>
    <dbReference type="NCBI Taxonomy" id="6941"/>
    <lineage>
        <taxon>Eukaryota</taxon>
        <taxon>Metazoa</taxon>
        <taxon>Ecdysozoa</taxon>
        <taxon>Arthropoda</taxon>
        <taxon>Chelicerata</taxon>
        <taxon>Arachnida</taxon>
        <taxon>Acari</taxon>
        <taxon>Parasitiformes</taxon>
        <taxon>Ixodida</taxon>
        <taxon>Ixodoidea</taxon>
        <taxon>Ixodidae</taxon>
        <taxon>Rhipicephalinae</taxon>
        <taxon>Rhipicephalus</taxon>
        <taxon>Boophilus</taxon>
    </lineage>
</organism>
<dbReference type="AlphaFoldDB" id="A0A9J6DM88"/>
<gene>
    <name evidence="2" type="ORF">HPB51_012155</name>
</gene>
<evidence type="ECO:0000313" key="2">
    <source>
        <dbReference type="EMBL" id="KAH8023341.1"/>
    </source>
</evidence>
<sequence>MKFGQRRLCEPKMATAPCSVDVFEQLNDAARVEANRSVVSEADVLRTEVGQLKSELEELKLMILKDHDAAKDHDAPKPPLDPQMKAIHDLLCNLLAQLVEHIEILESTTHENFDVKSTTSADESIASMNLKRGLRKQQRLKTHENSDAELSPSVEESSAWMILKRGSRKQQRQDRSEAPMCTSKSEDTRDRLSSFAVSSSPHLRKDLCAWFHQVDYWFRTSSVTDEATIPFITSRLPAKDFTWMRHQTKLASIGTWAGMKAAFRRRNNMDYHVTSKQRMFGGTQHAGEPCTDFAYRKLDLMEQYNYPVLQQEKRQVIITTLSPKAKKHFFDKTFRRLYDIISSFLRFDQTRDSEDSIYILAAEERNTPSTMPSAECRGMTMCSPRKPIRHSKRADSIESNCSSADQVAQGTRGPHHTIITGPDKGSLTYQNTCFATRTAHLHS</sequence>
<reference evidence="2" key="1">
    <citation type="journal article" date="2020" name="Cell">
        <title>Large-Scale Comparative Analyses of Tick Genomes Elucidate Their Genetic Diversity and Vector Capacities.</title>
        <authorList>
            <consortium name="Tick Genome and Microbiome Consortium (TIGMIC)"/>
            <person name="Jia N."/>
            <person name="Wang J."/>
            <person name="Shi W."/>
            <person name="Du L."/>
            <person name="Sun Y."/>
            <person name="Zhan W."/>
            <person name="Jiang J.F."/>
            <person name="Wang Q."/>
            <person name="Zhang B."/>
            <person name="Ji P."/>
            <person name="Bell-Sakyi L."/>
            <person name="Cui X.M."/>
            <person name="Yuan T.T."/>
            <person name="Jiang B.G."/>
            <person name="Yang W.F."/>
            <person name="Lam T.T."/>
            <person name="Chang Q.C."/>
            <person name="Ding S.J."/>
            <person name="Wang X.J."/>
            <person name="Zhu J.G."/>
            <person name="Ruan X.D."/>
            <person name="Zhao L."/>
            <person name="Wei J.T."/>
            <person name="Ye R.Z."/>
            <person name="Que T.C."/>
            <person name="Du C.H."/>
            <person name="Zhou Y.H."/>
            <person name="Cheng J.X."/>
            <person name="Dai P.F."/>
            <person name="Guo W.B."/>
            <person name="Han X.H."/>
            <person name="Huang E.J."/>
            <person name="Li L.F."/>
            <person name="Wei W."/>
            <person name="Gao Y.C."/>
            <person name="Liu J.Z."/>
            <person name="Shao H.Z."/>
            <person name="Wang X."/>
            <person name="Wang C.C."/>
            <person name="Yang T.C."/>
            <person name="Huo Q.B."/>
            <person name="Li W."/>
            <person name="Chen H.Y."/>
            <person name="Chen S.E."/>
            <person name="Zhou L.G."/>
            <person name="Ni X.B."/>
            <person name="Tian J.H."/>
            <person name="Sheng Y."/>
            <person name="Liu T."/>
            <person name="Pan Y.S."/>
            <person name="Xia L.Y."/>
            <person name="Li J."/>
            <person name="Zhao F."/>
            <person name="Cao W.C."/>
        </authorList>
    </citation>
    <scope>NUCLEOTIDE SEQUENCE</scope>
    <source>
        <strain evidence="2">Rmic-2018</strain>
    </source>
</reference>
<feature type="region of interest" description="Disordered" evidence="1">
    <location>
        <begin position="132"/>
        <end position="151"/>
    </location>
</feature>
<proteinExistence type="predicted"/>
<keyword evidence="3" id="KW-1185">Reference proteome</keyword>
<dbReference type="Proteomes" id="UP000821866">
    <property type="component" value="Chromosome 6"/>
</dbReference>
<dbReference type="EMBL" id="JABSTU010000008">
    <property type="protein sequence ID" value="KAH8023341.1"/>
    <property type="molecule type" value="Genomic_DNA"/>
</dbReference>
<accession>A0A9J6DM88</accession>
<comment type="caution">
    <text evidence="2">The sequence shown here is derived from an EMBL/GenBank/DDBJ whole genome shotgun (WGS) entry which is preliminary data.</text>
</comment>
<protein>
    <submittedName>
        <fullName evidence="2">Uncharacterized protein</fullName>
    </submittedName>
</protein>